<sequence length="41" mass="4604">MKRNKYTVEYGDIDIHEGVTAFWAKFAGLIIAAMIVASLFI</sequence>
<feature type="transmembrane region" description="Helical" evidence="1">
    <location>
        <begin position="20"/>
        <end position="40"/>
    </location>
</feature>
<dbReference type="EMBL" id="MG873442">
    <property type="protein sequence ID" value="AVJ48133.1"/>
    <property type="molecule type" value="Genomic_DNA"/>
</dbReference>
<keyword evidence="3" id="KW-1185">Reference proteome</keyword>
<dbReference type="GeneID" id="77948252"/>
<organism evidence="2 3">
    <name type="scientific">Salmonella phage SE131</name>
    <dbReference type="NCBI Taxonomy" id="2081631"/>
    <lineage>
        <taxon>Viruses</taxon>
        <taxon>Duplodnaviria</taxon>
        <taxon>Heunggongvirae</taxon>
        <taxon>Uroviricota</taxon>
        <taxon>Caudoviricetes</taxon>
        <taxon>Grimontviridae</taxon>
        <taxon>Moazamivirus</taxon>
        <taxon>Moazamivirus SE131</taxon>
    </lineage>
</organism>
<evidence type="ECO:0000256" key="1">
    <source>
        <dbReference type="SAM" id="Phobius"/>
    </source>
</evidence>
<proteinExistence type="predicted"/>
<keyword evidence="1" id="KW-1133">Transmembrane helix</keyword>
<reference evidence="2 3" key="1">
    <citation type="submission" date="2018-01" db="EMBL/GenBank/DDBJ databases">
        <title>Draft Genome Sequence of Salmonella Enteritidis Phage SE131.</title>
        <authorList>
            <person name="Kim Y."/>
            <person name="Han B.K."/>
            <person name="Kim H."/>
            <person name="Kim D."/>
        </authorList>
    </citation>
    <scope>NUCLEOTIDE SEQUENCE [LARGE SCALE GENOMIC DNA]</scope>
</reference>
<keyword evidence="1" id="KW-0812">Transmembrane</keyword>
<accession>A0A2P1CA79</accession>
<keyword evidence="1" id="KW-0472">Membrane</keyword>
<dbReference type="RefSeq" id="YP_010671982.1">
    <property type="nucleotide sequence ID" value="NC_070974.1"/>
</dbReference>
<dbReference type="Proteomes" id="UP000240649">
    <property type="component" value="Segment"/>
</dbReference>
<evidence type="ECO:0000313" key="2">
    <source>
        <dbReference type="EMBL" id="AVJ48133.1"/>
    </source>
</evidence>
<name>A0A2P1CA79_9CAUD</name>
<dbReference type="KEGG" id="vg:77948252"/>
<evidence type="ECO:0000313" key="3">
    <source>
        <dbReference type="Proteomes" id="UP000240649"/>
    </source>
</evidence>
<protein>
    <submittedName>
        <fullName evidence="2">Uncharacterized protein</fullName>
    </submittedName>
</protein>